<dbReference type="Proteomes" id="UP000178248">
    <property type="component" value="Unassembled WGS sequence"/>
</dbReference>
<organism evidence="2 3">
    <name type="scientific">Candidatus Komeilibacteria bacterium RIFCSPLOWO2_01_FULL_52_15</name>
    <dbReference type="NCBI Taxonomy" id="1798551"/>
    <lineage>
        <taxon>Bacteria</taxon>
        <taxon>Candidatus Komeiliibacteriota</taxon>
    </lineage>
</organism>
<evidence type="ECO:0000313" key="2">
    <source>
        <dbReference type="EMBL" id="OGY90273.1"/>
    </source>
</evidence>
<dbReference type="Gene3D" id="3.40.630.30">
    <property type="match status" value="1"/>
</dbReference>
<dbReference type="AlphaFoldDB" id="A0A1G2BM84"/>
<dbReference type="GO" id="GO:0016747">
    <property type="term" value="F:acyltransferase activity, transferring groups other than amino-acyl groups"/>
    <property type="evidence" value="ECO:0007669"/>
    <property type="project" value="InterPro"/>
</dbReference>
<dbReference type="PANTHER" id="PTHR43415">
    <property type="entry name" value="SPERMIDINE N(1)-ACETYLTRANSFERASE"/>
    <property type="match status" value="1"/>
</dbReference>
<name>A0A1G2BM84_9BACT</name>
<reference evidence="2 3" key="1">
    <citation type="journal article" date="2016" name="Nat. Commun.">
        <title>Thousands of microbial genomes shed light on interconnected biogeochemical processes in an aquifer system.</title>
        <authorList>
            <person name="Anantharaman K."/>
            <person name="Brown C.T."/>
            <person name="Hug L.A."/>
            <person name="Sharon I."/>
            <person name="Castelle C.J."/>
            <person name="Probst A.J."/>
            <person name="Thomas B.C."/>
            <person name="Singh A."/>
            <person name="Wilkins M.J."/>
            <person name="Karaoz U."/>
            <person name="Brodie E.L."/>
            <person name="Williams K.H."/>
            <person name="Hubbard S.S."/>
            <person name="Banfield J.F."/>
        </authorList>
    </citation>
    <scope>NUCLEOTIDE SEQUENCE [LARGE SCALE GENOMIC DNA]</scope>
</reference>
<dbReference type="STRING" id="1798551.A3B30_02725"/>
<protein>
    <recommendedName>
        <fullName evidence="1">N-acetyltransferase domain-containing protein</fullName>
    </recommendedName>
</protein>
<proteinExistence type="predicted"/>
<dbReference type="EMBL" id="MHKM01000050">
    <property type="protein sequence ID" value="OGY90273.1"/>
    <property type="molecule type" value="Genomic_DNA"/>
</dbReference>
<dbReference type="InterPro" id="IPR000182">
    <property type="entry name" value="GNAT_dom"/>
</dbReference>
<dbReference type="PROSITE" id="PS51186">
    <property type="entry name" value="GNAT"/>
    <property type="match status" value="1"/>
</dbReference>
<accession>A0A1G2BM84</accession>
<dbReference type="SUPFAM" id="SSF55729">
    <property type="entry name" value="Acyl-CoA N-acyltransferases (Nat)"/>
    <property type="match status" value="1"/>
</dbReference>
<feature type="domain" description="N-acetyltransferase" evidence="1">
    <location>
        <begin position="1"/>
        <end position="127"/>
    </location>
</feature>
<dbReference type="Pfam" id="PF13302">
    <property type="entry name" value="Acetyltransf_3"/>
    <property type="match status" value="1"/>
</dbReference>
<comment type="caution">
    <text evidence="2">The sequence shown here is derived from an EMBL/GenBank/DDBJ whole genome shotgun (WGS) entry which is preliminary data.</text>
</comment>
<sequence>MHDYYKNVILSKNNLILAIINKATNKHIGNVSLQDIDFINRCAEYAIIIGDKGSWGKGVGKDASRLIIDHGFRALNLHRIYCGTSDDNLGMQKLADYLGFVKEGVARQSMFKNGAYRNSILYGLLADQWKR</sequence>
<dbReference type="InterPro" id="IPR016181">
    <property type="entry name" value="Acyl_CoA_acyltransferase"/>
</dbReference>
<evidence type="ECO:0000259" key="1">
    <source>
        <dbReference type="PROSITE" id="PS51186"/>
    </source>
</evidence>
<gene>
    <name evidence="2" type="ORF">A3B30_02725</name>
</gene>
<evidence type="ECO:0000313" key="3">
    <source>
        <dbReference type="Proteomes" id="UP000178248"/>
    </source>
</evidence>
<dbReference type="PANTHER" id="PTHR43415:SF3">
    <property type="entry name" value="GNAT-FAMILY ACETYLTRANSFERASE"/>
    <property type="match status" value="1"/>
</dbReference>